<dbReference type="CDD" id="cd14797">
    <property type="entry name" value="DUF302"/>
    <property type="match status" value="1"/>
</dbReference>
<dbReference type="SUPFAM" id="SSF103247">
    <property type="entry name" value="TT1751-like"/>
    <property type="match status" value="1"/>
</dbReference>
<accession>A0A1F8BN49</accession>
<evidence type="ECO:0000313" key="3">
    <source>
        <dbReference type="Proteomes" id="UP000176725"/>
    </source>
</evidence>
<dbReference type="STRING" id="1802521.A2893_01075"/>
<dbReference type="PIRSF" id="PIRSF021774">
    <property type="entry name" value="UCP021774"/>
    <property type="match status" value="1"/>
</dbReference>
<evidence type="ECO:0000313" key="2">
    <source>
        <dbReference type="EMBL" id="OGM65380.1"/>
    </source>
</evidence>
<dbReference type="Gene3D" id="3.30.310.70">
    <property type="entry name" value="TT1751-like domain"/>
    <property type="match status" value="1"/>
</dbReference>
<dbReference type="Proteomes" id="UP000176725">
    <property type="component" value="Unassembled WGS sequence"/>
</dbReference>
<sequence length="128" mass="14541">MDFDYTVTTEKPFDEAVVAIEQETKKAGFRVLYIHDITATLKEKGFEIEPFKIIEICNAKIAYTVLQADVKIGLCLPCKINVYVKDGKTYISGMRPIVLPQFFPEAKLSNLPEEVDKIIRGIIDRSKI</sequence>
<gene>
    <name evidence="2" type="ORF">A2893_01075</name>
</gene>
<organism evidence="2 3">
    <name type="scientific">Candidatus Woesebacteria bacterium RIFCSPLOWO2_01_FULL_39_25</name>
    <dbReference type="NCBI Taxonomy" id="1802521"/>
    <lineage>
        <taxon>Bacteria</taxon>
        <taxon>Candidatus Woeseibacteriota</taxon>
    </lineage>
</organism>
<dbReference type="InterPro" id="IPR016796">
    <property type="entry name" value="UCP021774"/>
</dbReference>
<name>A0A1F8BN49_9BACT</name>
<dbReference type="InterPro" id="IPR005180">
    <property type="entry name" value="DUF302"/>
</dbReference>
<protein>
    <recommendedName>
        <fullName evidence="1">DUF302 domain-containing protein</fullName>
    </recommendedName>
</protein>
<dbReference type="PANTHER" id="PTHR38342:SF1">
    <property type="entry name" value="SLR5037 PROTEIN"/>
    <property type="match status" value="1"/>
</dbReference>
<proteinExistence type="predicted"/>
<feature type="domain" description="DUF302" evidence="1">
    <location>
        <begin position="35"/>
        <end position="96"/>
    </location>
</feature>
<reference evidence="2 3" key="1">
    <citation type="journal article" date="2016" name="Nat. Commun.">
        <title>Thousands of microbial genomes shed light on interconnected biogeochemical processes in an aquifer system.</title>
        <authorList>
            <person name="Anantharaman K."/>
            <person name="Brown C.T."/>
            <person name="Hug L.A."/>
            <person name="Sharon I."/>
            <person name="Castelle C.J."/>
            <person name="Probst A.J."/>
            <person name="Thomas B.C."/>
            <person name="Singh A."/>
            <person name="Wilkins M.J."/>
            <person name="Karaoz U."/>
            <person name="Brodie E.L."/>
            <person name="Williams K.H."/>
            <person name="Hubbard S.S."/>
            <person name="Banfield J.F."/>
        </authorList>
    </citation>
    <scope>NUCLEOTIDE SEQUENCE [LARGE SCALE GENOMIC DNA]</scope>
</reference>
<evidence type="ECO:0000259" key="1">
    <source>
        <dbReference type="Pfam" id="PF03625"/>
    </source>
</evidence>
<dbReference type="AlphaFoldDB" id="A0A1F8BN49"/>
<comment type="caution">
    <text evidence="2">The sequence shown here is derived from an EMBL/GenBank/DDBJ whole genome shotgun (WGS) entry which is preliminary data.</text>
</comment>
<dbReference type="Pfam" id="PF03625">
    <property type="entry name" value="DUF302"/>
    <property type="match status" value="1"/>
</dbReference>
<dbReference type="PANTHER" id="PTHR38342">
    <property type="entry name" value="SLR5037 PROTEIN"/>
    <property type="match status" value="1"/>
</dbReference>
<dbReference type="EMBL" id="MGHH01000005">
    <property type="protein sequence ID" value="OGM65380.1"/>
    <property type="molecule type" value="Genomic_DNA"/>
</dbReference>
<dbReference type="InterPro" id="IPR035923">
    <property type="entry name" value="TT1751-like_sf"/>
</dbReference>